<name>R7RVT5_STEHR</name>
<feature type="compositionally biased region" description="Basic and acidic residues" evidence="1">
    <location>
        <begin position="320"/>
        <end position="331"/>
    </location>
</feature>
<feature type="region of interest" description="Disordered" evidence="1">
    <location>
        <begin position="1"/>
        <end position="166"/>
    </location>
</feature>
<protein>
    <submittedName>
        <fullName evidence="2">Uncharacterized protein</fullName>
    </submittedName>
</protein>
<dbReference type="AlphaFoldDB" id="R7RVT5"/>
<gene>
    <name evidence="2" type="ORF">STEHIDRAFT_106283</name>
</gene>
<keyword evidence="3" id="KW-1185">Reference proteome</keyword>
<evidence type="ECO:0000313" key="2">
    <source>
        <dbReference type="EMBL" id="EIM79279.1"/>
    </source>
</evidence>
<accession>R7RVT5</accession>
<proteinExistence type="predicted"/>
<dbReference type="OrthoDB" id="3270344at2759"/>
<dbReference type="EMBL" id="JH687406">
    <property type="protein sequence ID" value="EIM79279.1"/>
    <property type="molecule type" value="Genomic_DNA"/>
</dbReference>
<dbReference type="KEGG" id="shs:STEHIDRAFT_106283"/>
<sequence length="686" mass="73995">MDKPADSSSTKSSAKAAVRADTSAAGSPPLSAANTLANNPHPLGPRPASSLPHPLSPHNLRPDFSPNPASNSTSASVASTVHNPRHSNLPSSAVDSSVTSGYPRPHHHAHAHAHALTHSHAQSPTTSPTTSTSHAHAHPASTDPYPAPHQQSQSQSQKPIRRAKRTEQERIDYLANDPQVARFEAYRVLCAACDKWIRLRPNSTYCSIPWDAHRRSCLKKKARAQPFMRTQQGSTMSTLPPPPPPPPRPHPSHQAQDFPPSTSYPPSSAYPPGPASISGSSHASPPLAHSRTSPPTGMDGQSPPTTTYTFVKGTASARQANKEAKEARAREVPAQFVYEPSGRGSQAGGSTGSPSAVDSMRAGVGVPVGKTLKEMEREREKEGRVGVKNVVIRKGDYNSLTATPYTSTSQYLHSRPSARTPSHASNGSAGNGSSTGTGTGTTSKRMPAPERVALLRADVLLREPRGTVEPHRVLCGLCSKWVALRKDTRWCWHPWGVHKGGCLARFQKRAAKELDKGFSGDAVKALEYFGLPIRPVSDPEADFASTSPSAHGQDQDAEGEEDAEGEPDEDMDVDAEGEPDEGMQVDYQEDEPEFSGAAELDVEDGRVRFVRFSIEHLWRTTYESSDEMTVETLLGYLNAAMPPDKHEDFDIVEVTRAVGSLRHAGRVRFEGNVISQPRGAARSQRY</sequence>
<evidence type="ECO:0000256" key="1">
    <source>
        <dbReference type="SAM" id="MobiDB-lite"/>
    </source>
</evidence>
<feature type="compositionally biased region" description="Low complexity" evidence="1">
    <location>
        <begin position="275"/>
        <end position="286"/>
    </location>
</feature>
<feature type="region of interest" description="Disordered" evidence="1">
    <location>
        <begin position="403"/>
        <end position="449"/>
    </location>
</feature>
<feature type="compositionally biased region" description="Low complexity" evidence="1">
    <location>
        <begin position="118"/>
        <end position="142"/>
    </location>
</feature>
<feature type="compositionally biased region" description="Low complexity" evidence="1">
    <location>
        <begin position="46"/>
        <end position="59"/>
    </location>
</feature>
<reference evidence="3" key="1">
    <citation type="journal article" date="2012" name="Science">
        <title>The Paleozoic origin of enzymatic lignin decomposition reconstructed from 31 fungal genomes.</title>
        <authorList>
            <person name="Floudas D."/>
            <person name="Binder M."/>
            <person name="Riley R."/>
            <person name="Barry K."/>
            <person name="Blanchette R.A."/>
            <person name="Henrissat B."/>
            <person name="Martinez A.T."/>
            <person name="Otillar R."/>
            <person name="Spatafora J.W."/>
            <person name="Yadav J.S."/>
            <person name="Aerts A."/>
            <person name="Benoit I."/>
            <person name="Boyd A."/>
            <person name="Carlson A."/>
            <person name="Copeland A."/>
            <person name="Coutinho P.M."/>
            <person name="de Vries R.P."/>
            <person name="Ferreira P."/>
            <person name="Findley K."/>
            <person name="Foster B."/>
            <person name="Gaskell J."/>
            <person name="Glotzer D."/>
            <person name="Gorecki P."/>
            <person name="Heitman J."/>
            <person name="Hesse C."/>
            <person name="Hori C."/>
            <person name="Igarashi K."/>
            <person name="Jurgens J.A."/>
            <person name="Kallen N."/>
            <person name="Kersten P."/>
            <person name="Kohler A."/>
            <person name="Kuees U."/>
            <person name="Kumar T.K.A."/>
            <person name="Kuo A."/>
            <person name="LaButti K."/>
            <person name="Larrondo L.F."/>
            <person name="Lindquist E."/>
            <person name="Ling A."/>
            <person name="Lombard V."/>
            <person name="Lucas S."/>
            <person name="Lundell T."/>
            <person name="Martin R."/>
            <person name="McLaughlin D.J."/>
            <person name="Morgenstern I."/>
            <person name="Morin E."/>
            <person name="Murat C."/>
            <person name="Nagy L.G."/>
            <person name="Nolan M."/>
            <person name="Ohm R.A."/>
            <person name="Patyshakuliyeva A."/>
            <person name="Rokas A."/>
            <person name="Ruiz-Duenas F.J."/>
            <person name="Sabat G."/>
            <person name="Salamov A."/>
            <person name="Samejima M."/>
            <person name="Schmutz J."/>
            <person name="Slot J.C."/>
            <person name="St John F."/>
            <person name="Stenlid J."/>
            <person name="Sun H."/>
            <person name="Sun S."/>
            <person name="Syed K."/>
            <person name="Tsang A."/>
            <person name="Wiebenga A."/>
            <person name="Young D."/>
            <person name="Pisabarro A."/>
            <person name="Eastwood D.C."/>
            <person name="Martin F."/>
            <person name="Cullen D."/>
            <person name="Grigoriev I.V."/>
            <person name="Hibbett D.S."/>
        </authorList>
    </citation>
    <scope>NUCLEOTIDE SEQUENCE [LARGE SCALE GENOMIC DNA]</scope>
    <source>
        <strain evidence="3">FP-91666</strain>
    </source>
</reference>
<feature type="compositionally biased region" description="Gly residues" evidence="1">
    <location>
        <begin position="429"/>
        <end position="439"/>
    </location>
</feature>
<feature type="compositionally biased region" description="Pro residues" evidence="1">
    <location>
        <begin position="239"/>
        <end position="249"/>
    </location>
</feature>
<dbReference type="eggNOG" id="ENOG502SHU1">
    <property type="taxonomic scope" value="Eukaryota"/>
</dbReference>
<feature type="compositionally biased region" description="Low complexity" evidence="1">
    <location>
        <begin position="66"/>
        <end position="81"/>
    </location>
</feature>
<feature type="compositionally biased region" description="Polar residues" evidence="1">
    <location>
        <begin position="86"/>
        <end position="100"/>
    </location>
</feature>
<evidence type="ECO:0000313" key="3">
    <source>
        <dbReference type="Proteomes" id="UP000053927"/>
    </source>
</evidence>
<dbReference type="OMA" id="KHWDAHR"/>
<feature type="compositionally biased region" description="Basic residues" evidence="1">
    <location>
        <begin position="104"/>
        <end position="117"/>
    </location>
</feature>
<feature type="compositionally biased region" description="Polar residues" evidence="1">
    <location>
        <begin position="403"/>
        <end position="423"/>
    </location>
</feature>
<dbReference type="Proteomes" id="UP000053927">
    <property type="component" value="Unassembled WGS sequence"/>
</dbReference>
<dbReference type="GeneID" id="18794799"/>
<organism evidence="2 3">
    <name type="scientific">Stereum hirsutum (strain FP-91666)</name>
    <name type="common">White-rot fungus</name>
    <dbReference type="NCBI Taxonomy" id="721885"/>
    <lineage>
        <taxon>Eukaryota</taxon>
        <taxon>Fungi</taxon>
        <taxon>Dikarya</taxon>
        <taxon>Basidiomycota</taxon>
        <taxon>Agaricomycotina</taxon>
        <taxon>Agaricomycetes</taxon>
        <taxon>Russulales</taxon>
        <taxon>Stereaceae</taxon>
        <taxon>Stereum</taxon>
    </lineage>
</organism>
<feature type="compositionally biased region" description="Acidic residues" evidence="1">
    <location>
        <begin position="555"/>
        <end position="580"/>
    </location>
</feature>
<feature type="compositionally biased region" description="Low complexity" evidence="1">
    <location>
        <begin position="1"/>
        <end position="20"/>
    </location>
</feature>
<dbReference type="RefSeq" id="XP_007311585.1">
    <property type="nucleotide sequence ID" value="XM_007311523.1"/>
</dbReference>
<feature type="region of interest" description="Disordered" evidence="1">
    <location>
        <begin position="226"/>
        <end position="365"/>
    </location>
</feature>
<feature type="compositionally biased region" description="Polar residues" evidence="1">
    <location>
        <begin position="228"/>
        <end position="238"/>
    </location>
</feature>
<feature type="region of interest" description="Disordered" evidence="1">
    <location>
        <begin position="537"/>
        <end position="580"/>
    </location>
</feature>